<dbReference type="InterPro" id="IPR002182">
    <property type="entry name" value="NB-ARC"/>
</dbReference>
<gene>
    <name evidence="12" type="ORF">URODEC1_LOCUS57043</name>
</gene>
<keyword evidence="3" id="KW-0677">Repeat</keyword>
<evidence type="ECO:0000259" key="10">
    <source>
        <dbReference type="Pfam" id="PF23559"/>
    </source>
</evidence>
<evidence type="ECO:0000259" key="8">
    <source>
        <dbReference type="Pfam" id="PF00931"/>
    </source>
</evidence>
<dbReference type="PRINTS" id="PR00364">
    <property type="entry name" value="DISEASERSIST"/>
</dbReference>
<dbReference type="Proteomes" id="UP001497457">
    <property type="component" value="Chromosome 22rd"/>
</dbReference>
<dbReference type="PANTHER" id="PTHR23155:SF934">
    <property type="entry name" value="OS11G0604900 PROTEIN"/>
    <property type="match status" value="1"/>
</dbReference>
<keyword evidence="13" id="KW-1185">Reference proteome</keyword>
<dbReference type="InterPro" id="IPR032675">
    <property type="entry name" value="LRR_dom_sf"/>
</dbReference>
<dbReference type="AlphaFoldDB" id="A0ABC9ANQ4"/>
<name>A0ABC9ANQ4_9POAL</name>
<evidence type="ECO:0000256" key="3">
    <source>
        <dbReference type="ARBA" id="ARBA00022737"/>
    </source>
</evidence>
<dbReference type="Gene3D" id="1.10.10.10">
    <property type="entry name" value="Winged helix-like DNA-binding domain superfamily/Winged helix DNA-binding domain"/>
    <property type="match status" value="1"/>
</dbReference>
<dbReference type="InterPro" id="IPR042197">
    <property type="entry name" value="Apaf_helical"/>
</dbReference>
<dbReference type="Pfam" id="PF00931">
    <property type="entry name" value="NB-ARC"/>
    <property type="match status" value="1"/>
</dbReference>
<dbReference type="GO" id="GO:0009626">
    <property type="term" value="P:plant-type hypersensitive response"/>
    <property type="evidence" value="ECO:0007669"/>
    <property type="project" value="UniProtKB-ARBA"/>
</dbReference>
<feature type="domain" description="Disease resistance protein winged helix" evidence="10">
    <location>
        <begin position="455"/>
        <end position="524"/>
    </location>
</feature>
<protein>
    <recommendedName>
        <fullName evidence="14">Disease resistance protein RPM1</fullName>
    </recommendedName>
</protein>
<dbReference type="FunFam" id="1.10.10.10:FF:000322">
    <property type="entry name" value="Probable disease resistance protein At1g63360"/>
    <property type="match status" value="1"/>
</dbReference>
<dbReference type="Pfam" id="PF18052">
    <property type="entry name" value="Rx_N"/>
    <property type="match status" value="1"/>
</dbReference>
<reference evidence="12 13" key="2">
    <citation type="submission" date="2024-10" db="EMBL/GenBank/DDBJ databases">
        <authorList>
            <person name="Ryan C."/>
        </authorList>
    </citation>
    <scope>NUCLEOTIDE SEQUENCE [LARGE SCALE GENOMIC DNA]</scope>
</reference>
<dbReference type="PANTHER" id="PTHR23155">
    <property type="entry name" value="DISEASE RESISTANCE PROTEIN RP"/>
    <property type="match status" value="1"/>
</dbReference>
<feature type="region of interest" description="Disordered" evidence="7">
    <location>
        <begin position="138"/>
        <end position="168"/>
    </location>
</feature>
<organism evidence="12 13">
    <name type="scientific">Urochloa decumbens</name>
    <dbReference type="NCBI Taxonomy" id="240449"/>
    <lineage>
        <taxon>Eukaryota</taxon>
        <taxon>Viridiplantae</taxon>
        <taxon>Streptophyta</taxon>
        <taxon>Embryophyta</taxon>
        <taxon>Tracheophyta</taxon>
        <taxon>Spermatophyta</taxon>
        <taxon>Magnoliopsida</taxon>
        <taxon>Liliopsida</taxon>
        <taxon>Poales</taxon>
        <taxon>Poaceae</taxon>
        <taxon>PACMAD clade</taxon>
        <taxon>Panicoideae</taxon>
        <taxon>Panicodae</taxon>
        <taxon>Paniceae</taxon>
        <taxon>Melinidinae</taxon>
        <taxon>Urochloa</taxon>
    </lineage>
</organism>
<accession>A0ABC9ANQ4</accession>
<dbReference type="SUPFAM" id="SSF52540">
    <property type="entry name" value="P-loop containing nucleoside triphosphate hydrolases"/>
    <property type="match status" value="1"/>
</dbReference>
<dbReference type="InterPro" id="IPR036388">
    <property type="entry name" value="WH-like_DNA-bd_sf"/>
</dbReference>
<dbReference type="InterPro" id="IPR055414">
    <property type="entry name" value="LRR_R13L4/SHOC2-like"/>
</dbReference>
<evidence type="ECO:0000256" key="6">
    <source>
        <dbReference type="ARBA" id="ARBA00023054"/>
    </source>
</evidence>
<dbReference type="Pfam" id="PF23559">
    <property type="entry name" value="WHD_DRP"/>
    <property type="match status" value="1"/>
</dbReference>
<dbReference type="GO" id="GO:0042742">
    <property type="term" value="P:defense response to bacterium"/>
    <property type="evidence" value="ECO:0007669"/>
    <property type="project" value="UniProtKB-ARBA"/>
</dbReference>
<dbReference type="InterPro" id="IPR058922">
    <property type="entry name" value="WHD_DRP"/>
</dbReference>
<evidence type="ECO:0000313" key="13">
    <source>
        <dbReference type="Proteomes" id="UP001497457"/>
    </source>
</evidence>
<dbReference type="GO" id="GO:0002758">
    <property type="term" value="P:innate immune response-activating signaling pathway"/>
    <property type="evidence" value="ECO:0007669"/>
    <property type="project" value="UniProtKB-ARBA"/>
</dbReference>
<evidence type="ECO:0000256" key="1">
    <source>
        <dbReference type="ARBA" id="ARBA00008894"/>
    </source>
</evidence>
<evidence type="ECO:0000259" key="9">
    <source>
        <dbReference type="Pfam" id="PF18052"/>
    </source>
</evidence>
<dbReference type="Gene3D" id="3.80.10.10">
    <property type="entry name" value="Ribonuclease Inhibitor"/>
    <property type="match status" value="1"/>
</dbReference>
<evidence type="ECO:0008006" key="14">
    <source>
        <dbReference type="Google" id="ProtNLM"/>
    </source>
</evidence>
<dbReference type="Gene3D" id="1.20.5.4130">
    <property type="match status" value="1"/>
</dbReference>
<dbReference type="SUPFAM" id="SSF52058">
    <property type="entry name" value="L domain-like"/>
    <property type="match status" value="1"/>
</dbReference>
<evidence type="ECO:0000313" key="12">
    <source>
        <dbReference type="EMBL" id="CAL4983430.1"/>
    </source>
</evidence>
<dbReference type="Gene3D" id="1.10.8.430">
    <property type="entry name" value="Helical domain of apoptotic protease-activating factors"/>
    <property type="match status" value="1"/>
</dbReference>
<sequence>MELAVGGSESAMSSLLGKLGNLLAQEYTLISGVRSEIQYMNDELASMHAFLRKLGRAAAAGAVHDEQTKDWVEQIRDVAYDIEDCVDDFARRLGRQPRGEGLIVNLRRAWYTMTSLSARQDIANKIIDLKNRAQEVGERRTRYGVQDPKEISKSTAGIKPSGQARSYATDHLQPPAPQLVGTTEPVGQEEAIAKHGHWLTDHSESSVRVLAIVGFGGLGKTTMALALQRRFGEKFDSRAWVQASQKLNLPSLLRGILKQVMPQQDPEGKGGRGTSDDGIEGLNEKQLKEELKEQLKEKNYILFVDDVWSVSSWQNIWQSLPVNQKGSIVVTTRFKSVANACCRRQEHIYMLKPLPQVESKKLFFERVHDPNPENFKETKDEIIRKCGGLPLAVVAVAGLLARRNLTEESHWKIVNESINSELDKNLSPEGVTQILNICYNDLPADQKNCLLYLSVFPKGCSINRNRLIRRWISEGFIAEKDGKTVEEVAEDSFNELIGRNIVRPVEHSTNGKVKTCQVHDMILEYIVSKSSEENFITVVGGHWLTPTPSNKVRRLSLHNSNPEDVKEKIGNMNLSHVRSLTVFEDLHHLPSYSFKSVILQVLDLEGCKNINTKQLDKIFKMFQLKYLSLRNTYIKKLPTEIGKLQYLETLDIRDTNVTVLPSSVGRLQKMVHLLGGNKSTHLALRFTEEIAKMTALQTLLGIEISRGSTPDLGSMHNLTKLKKLSIYSLRDPHNNSNKYDELLPTIEHLSGYSLKSLAIDDGFTGFLNSMDDLSSPPKYLLSLDLSGKLLRVPKWIKELETLEKLTLSLTSLQTDGLEVLSQLSKLFSLTFSINAKGQDRSVVEILQKNAMDSGGKIFVLADGFASLKLLRFSAPVIPLLSFLEGAMPELQRLELQFRLSEGVYGLEYLRSLQQVHLRVSRKASEATKIKVSDIRSSVGMHHKKPTMVVDEYYE</sequence>
<keyword evidence="4" id="KW-0547">Nucleotide-binding</keyword>
<feature type="domain" description="Disease resistance R13L4/SHOC-2-like LRR" evidence="11">
    <location>
        <begin position="576"/>
        <end position="947"/>
    </location>
</feature>
<proteinExistence type="inferred from homology"/>
<keyword evidence="5" id="KW-0611">Plant defense</keyword>
<keyword evidence="2" id="KW-0433">Leucine-rich repeat</keyword>
<dbReference type="InterPro" id="IPR027417">
    <property type="entry name" value="P-loop_NTPase"/>
</dbReference>
<feature type="compositionally biased region" description="Basic and acidic residues" evidence="7">
    <location>
        <begin position="138"/>
        <end position="152"/>
    </location>
</feature>
<keyword evidence="6" id="KW-0175">Coiled coil</keyword>
<evidence type="ECO:0000256" key="2">
    <source>
        <dbReference type="ARBA" id="ARBA00022614"/>
    </source>
</evidence>
<dbReference type="InterPro" id="IPR044974">
    <property type="entry name" value="Disease_R_plants"/>
</dbReference>
<dbReference type="Pfam" id="PF23598">
    <property type="entry name" value="LRR_14"/>
    <property type="match status" value="1"/>
</dbReference>
<evidence type="ECO:0000256" key="4">
    <source>
        <dbReference type="ARBA" id="ARBA00022741"/>
    </source>
</evidence>
<dbReference type="InterPro" id="IPR041118">
    <property type="entry name" value="Rx_N"/>
</dbReference>
<dbReference type="InterPro" id="IPR038005">
    <property type="entry name" value="RX-like_CC"/>
</dbReference>
<evidence type="ECO:0000256" key="7">
    <source>
        <dbReference type="SAM" id="MobiDB-lite"/>
    </source>
</evidence>
<comment type="similarity">
    <text evidence="1">Belongs to the disease resistance NB-LRR family.</text>
</comment>
<reference evidence="13" key="1">
    <citation type="submission" date="2024-06" db="EMBL/GenBank/DDBJ databases">
        <authorList>
            <person name="Ryan C."/>
        </authorList>
    </citation>
    <scope>NUCLEOTIDE SEQUENCE [LARGE SCALE GENOMIC DNA]</scope>
</reference>
<dbReference type="EMBL" id="OZ075132">
    <property type="protein sequence ID" value="CAL4983430.1"/>
    <property type="molecule type" value="Genomic_DNA"/>
</dbReference>
<feature type="domain" description="Disease resistance N-terminal" evidence="9">
    <location>
        <begin position="11"/>
        <end position="98"/>
    </location>
</feature>
<evidence type="ECO:0000259" key="11">
    <source>
        <dbReference type="Pfam" id="PF23598"/>
    </source>
</evidence>
<evidence type="ECO:0000256" key="5">
    <source>
        <dbReference type="ARBA" id="ARBA00022821"/>
    </source>
</evidence>
<dbReference type="GO" id="GO:0000166">
    <property type="term" value="F:nucleotide binding"/>
    <property type="evidence" value="ECO:0007669"/>
    <property type="project" value="UniProtKB-KW"/>
</dbReference>
<dbReference type="Gene3D" id="3.40.50.300">
    <property type="entry name" value="P-loop containing nucleotide triphosphate hydrolases"/>
    <property type="match status" value="1"/>
</dbReference>
<dbReference type="CDD" id="cd14798">
    <property type="entry name" value="RX-CC_like"/>
    <property type="match status" value="1"/>
</dbReference>
<feature type="domain" description="NB-ARC" evidence="8">
    <location>
        <begin position="195"/>
        <end position="367"/>
    </location>
</feature>
<feature type="region of interest" description="Disordered" evidence="7">
    <location>
        <begin position="261"/>
        <end position="280"/>
    </location>
</feature>